<organism evidence="2 3">
    <name type="scientific">Dinghuibacter silviterrae</name>
    <dbReference type="NCBI Taxonomy" id="1539049"/>
    <lineage>
        <taxon>Bacteria</taxon>
        <taxon>Pseudomonadati</taxon>
        <taxon>Bacteroidota</taxon>
        <taxon>Chitinophagia</taxon>
        <taxon>Chitinophagales</taxon>
        <taxon>Chitinophagaceae</taxon>
        <taxon>Dinghuibacter</taxon>
    </lineage>
</organism>
<reference evidence="2 3" key="1">
    <citation type="submission" date="2019-03" db="EMBL/GenBank/DDBJ databases">
        <title>Genomic Encyclopedia of Type Strains, Phase IV (KMG-IV): sequencing the most valuable type-strain genomes for metagenomic binning, comparative biology and taxonomic classification.</title>
        <authorList>
            <person name="Goeker M."/>
        </authorList>
    </citation>
    <scope>NUCLEOTIDE SEQUENCE [LARGE SCALE GENOMIC DNA]</scope>
    <source>
        <strain evidence="2 3">DSM 100059</strain>
    </source>
</reference>
<evidence type="ECO:0000313" key="3">
    <source>
        <dbReference type="Proteomes" id="UP000294498"/>
    </source>
</evidence>
<comment type="caution">
    <text evidence="2">The sequence shown here is derived from an EMBL/GenBank/DDBJ whole genome shotgun (WGS) entry which is preliminary data.</text>
</comment>
<keyword evidence="3" id="KW-1185">Reference proteome</keyword>
<evidence type="ECO:0000256" key="1">
    <source>
        <dbReference type="SAM" id="Phobius"/>
    </source>
</evidence>
<feature type="transmembrane region" description="Helical" evidence="1">
    <location>
        <begin position="123"/>
        <end position="144"/>
    </location>
</feature>
<keyword evidence="1" id="KW-0472">Membrane</keyword>
<sequence length="158" mass="18514">MEMKFLFPHRYRLIGWILALPSAALAILAFYHDFGFPFLYYTSGPWNPGFQDAYFLFNLTYHNFTGDIALILLMVGLLMVAFSRERVEDERTIRLRLESLLWAFYVNSALVLLAIILCYGTMFLAVMVYNMVSTLVIFIGRYHWVMFSERQHLKSEAV</sequence>
<evidence type="ECO:0000313" key="2">
    <source>
        <dbReference type="EMBL" id="TDW96154.1"/>
    </source>
</evidence>
<protein>
    <submittedName>
        <fullName evidence="2">Uncharacterized protein</fullName>
    </submittedName>
</protein>
<dbReference type="Proteomes" id="UP000294498">
    <property type="component" value="Unassembled WGS sequence"/>
</dbReference>
<feature type="transmembrane region" description="Helical" evidence="1">
    <location>
        <begin position="95"/>
        <end position="117"/>
    </location>
</feature>
<dbReference type="AlphaFoldDB" id="A0A4R8DFY5"/>
<gene>
    <name evidence="2" type="ORF">EDB95_3977</name>
</gene>
<dbReference type="RefSeq" id="WP_133996167.1">
    <property type="nucleotide sequence ID" value="NZ_SODV01000002.1"/>
</dbReference>
<accession>A0A4R8DFY5</accession>
<feature type="transmembrane region" description="Helical" evidence="1">
    <location>
        <begin position="64"/>
        <end position="83"/>
    </location>
</feature>
<name>A0A4R8DFY5_9BACT</name>
<keyword evidence="1" id="KW-1133">Transmembrane helix</keyword>
<proteinExistence type="predicted"/>
<feature type="transmembrane region" description="Helical" evidence="1">
    <location>
        <begin position="12"/>
        <end position="31"/>
    </location>
</feature>
<dbReference type="OrthoDB" id="894278at2"/>
<keyword evidence="1" id="KW-0812">Transmembrane</keyword>
<dbReference type="EMBL" id="SODV01000002">
    <property type="protein sequence ID" value="TDW96154.1"/>
    <property type="molecule type" value="Genomic_DNA"/>
</dbReference>